<proteinExistence type="predicted"/>
<dbReference type="RefSeq" id="WP_067424694.1">
    <property type="nucleotide sequence ID" value="NZ_LZEX01000034.1"/>
</dbReference>
<protein>
    <submittedName>
        <fullName evidence="1">Enterohemolysin</fullName>
    </submittedName>
</protein>
<dbReference type="AlphaFoldDB" id="A0A1B8H6V9"/>
<organism evidence="1 2">
    <name type="scientific">Morganella psychrotolerans</name>
    <dbReference type="NCBI Taxonomy" id="368603"/>
    <lineage>
        <taxon>Bacteria</taxon>
        <taxon>Pseudomonadati</taxon>
        <taxon>Pseudomonadota</taxon>
        <taxon>Gammaproteobacteria</taxon>
        <taxon>Enterobacterales</taxon>
        <taxon>Morganellaceae</taxon>
        <taxon>Morganella</taxon>
    </lineage>
</organism>
<dbReference type="EMBL" id="LZEX01000034">
    <property type="protein sequence ID" value="OBU04814.1"/>
    <property type="molecule type" value="Genomic_DNA"/>
</dbReference>
<name>A0A1B8H6V9_9GAMM</name>
<dbReference type="Pfam" id="PF03837">
    <property type="entry name" value="RecT"/>
    <property type="match status" value="1"/>
</dbReference>
<evidence type="ECO:0000313" key="2">
    <source>
        <dbReference type="Proteomes" id="UP000092247"/>
    </source>
</evidence>
<dbReference type="GO" id="GO:0006259">
    <property type="term" value="P:DNA metabolic process"/>
    <property type="evidence" value="ECO:0007669"/>
    <property type="project" value="InterPro"/>
</dbReference>
<dbReference type="Proteomes" id="UP000092247">
    <property type="component" value="Unassembled WGS sequence"/>
</dbReference>
<dbReference type="InterPro" id="IPR018330">
    <property type="entry name" value="RecT_fam"/>
</dbReference>
<reference evidence="1 2" key="1">
    <citation type="submission" date="2016-06" db="EMBL/GenBank/DDBJ databases">
        <authorList>
            <person name="Kjaerup R.B."/>
            <person name="Dalgaard T.S."/>
            <person name="Juul-Madsen H.R."/>
        </authorList>
    </citation>
    <scope>NUCLEOTIDE SEQUENCE [LARGE SCALE GENOMIC DNA]</scope>
    <source>
        <strain evidence="1 2">GCSL-Mp3</strain>
    </source>
</reference>
<accession>A0A1B8H6V9</accession>
<evidence type="ECO:0000313" key="1">
    <source>
        <dbReference type="EMBL" id="OBU04814.1"/>
    </source>
</evidence>
<sequence>MSELMTKESMPSIFSADGLDKMLRFAEVMARGTVTVPAHLKGQESDCLAIAMQSAQWGMNPFAVAQKTHIINGVLGYEAQLVNALISSSSAIHGRFHYEYGGDGWEKCTTSKEVTETKSGRNGSYDVTKRVRGWTDADEHGLFIRVGAILRGDAEITWSEPVYLSSVVTRNSPLWATNPKQQIAYLAVKYWARLYCPEVILGVYTPDELEDRTMKDVTPPKERVTLSELSHQQEKPQQPEAVKEVTGELVEEFDAEATRKAIDTAETLDEVKDIRIRIDEGKKAMGITLFTELKNKAVQAYHVIDSRNLLEAEINSLPESGTPEAADAFAKVEQLLNARKTKLGADLYERFSVTLSDMKPEYQ</sequence>
<comment type="caution">
    <text evidence="1">The sequence shown here is derived from an EMBL/GenBank/DDBJ whole genome shotgun (WGS) entry which is preliminary data.</text>
</comment>
<gene>
    <name evidence="1" type="ORF">AYY17_07925</name>
</gene>
<dbReference type="GO" id="GO:0003677">
    <property type="term" value="F:DNA binding"/>
    <property type="evidence" value="ECO:0007669"/>
    <property type="project" value="InterPro"/>
</dbReference>